<feature type="domain" description="Glycosyl hydrolase family 13 catalytic" evidence="3">
    <location>
        <begin position="552"/>
        <end position="961"/>
    </location>
</feature>
<gene>
    <name evidence="4" type="ORF">LO80_03940</name>
</gene>
<dbReference type="Proteomes" id="UP000029672">
    <property type="component" value="Chromosome"/>
</dbReference>
<dbReference type="CDD" id="cd02860">
    <property type="entry name" value="E_set_Pullulanase"/>
    <property type="match status" value="1"/>
</dbReference>
<dbReference type="Gene3D" id="2.60.40.1180">
    <property type="entry name" value="Golgi alpha-mannosidase II"/>
    <property type="match status" value="1"/>
</dbReference>
<dbReference type="SUPFAM" id="SSF51445">
    <property type="entry name" value="(Trans)glycosidases"/>
    <property type="match status" value="1"/>
</dbReference>
<dbReference type="InterPro" id="IPR013783">
    <property type="entry name" value="Ig-like_fold"/>
</dbReference>
<dbReference type="InterPro" id="IPR006047">
    <property type="entry name" value="GH13_cat_dom"/>
</dbReference>
<accession>A0A097ENR7</accession>
<dbReference type="Pfam" id="PF00128">
    <property type="entry name" value="Alpha-amylase"/>
    <property type="match status" value="1"/>
</dbReference>
<sequence length="1070" mass="122645">MQEANNIWIQDKNHKLLKLDGEYCVELDTDTNSIKFRIKAHGFSYGYVLGDFNNWRKQDHLKMLWKADSDDGSLWLTKKIFNLKTLTSGSNQYTFILVDLDGNEQQVSSSGDSFEPLTFNWQTNSLQLTIKSSEDYIVPGHKVDLAAITESLTKKREVVEVTWRTEPRSKYITLGDNQISVDPAIKDINEVTVCCSSKNNPNYRAQKTFRITQEPREGKLIHFIKKDEQYKGQDFSWDLWTFDEKGKIRVKSLSKKSDFGLYADCTNSNIIARKRTWTMHWQNDWAEQTGTFKACGNYDNYYIIYGDPYLYTSLTDVINRTNAKINYAVLDEPDKVVAYLSDTPLIGTLFELWINSKRVSNVETIVKYKSKKVVFANIPENIHPSDLIEVRANNTFMPTKVTMGSFLDKFYYPKDDMGVKFNDDTVSFRIWAPTAKYVELLIYNEDADNYAIPDDSFTLTPELEYGTHTISIDKELCHNKFYLYRFYFDDLDHRGEKHTKITYAIDPYAVGLGANGEKGFILDLDSPDLTPSKWLENSYQNTIAPEDAVLYELHLRDFTISADSGIPEEIRGKFLGTVYEGSKYTSQDNKDSVSTGIDSLEELGVTHVHLLPIFDFSSVDELSLHVENNRNWGYDPKNYNAPDGSYSINPFDPTQRIKGTREMIAGFHSKGIGVVMDMVYNHMTDTKNFDSIVPKYYFRTDEIGRFTNGSGCGNELDTEKPMVRKFIKDSVLHWIKNYKIDGLRFDLMELIDLDTIKEITKEIKEINPNIIVYGEPWKAGDSPLMNGTYRGTQRNQDFSVFNDTFRDALRGNNSPGNGYINGDAHNPANIGKVMEGLRGSIHDLTVKPKETINYVDAHDNYTLWDQIEKSQQRNIQAGNYRERIPEDIFQSRRVRQNGLALGMILTAQGIPFLHGGCEFLRTKQGDHNSYKSSDDINAFYWEDKLKYKPFFNYVKGLIKIRKEHPAFRMTNAADISKYLSVSAAYHDLHSGVIISYFKNHANGDSWKDIVIVYNATAIDNYNINDIVPDIDSGMWHVIANHEKAGVEIIEKVVAGKLPPLKSYSMLIAHS</sequence>
<evidence type="ECO:0000256" key="1">
    <source>
        <dbReference type="ARBA" id="ARBA00008061"/>
    </source>
</evidence>
<keyword evidence="5" id="KW-1185">Reference proteome</keyword>
<dbReference type="InterPro" id="IPR011840">
    <property type="entry name" value="PulA_typeI"/>
</dbReference>
<dbReference type="SMR" id="A0A097ENR7"/>
<dbReference type="OrthoDB" id="3236218at2"/>
<evidence type="ECO:0000313" key="4">
    <source>
        <dbReference type="EMBL" id="AIT09206.1"/>
    </source>
</evidence>
<dbReference type="Gene3D" id="3.20.20.80">
    <property type="entry name" value="Glycosidases"/>
    <property type="match status" value="1"/>
</dbReference>
<dbReference type="PANTHER" id="PTHR43002">
    <property type="entry name" value="GLYCOGEN DEBRANCHING ENZYME"/>
    <property type="match status" value="1"/>
</dbReference>
<dbReference type="GO" id="GO:0005975">
    <property type="term" value="P:carbohydrate metabolic process"/>
    <property type="evidence" value="ECO:0007669"/>
    <property type="project" value="InterPro"/>
</dbReference>
<dbReference type="NCBIfam" id="TIGR02104">
    <property type="entry name" value="pulA_typeI"/>
    <property type="match status" value="1"/>
</dbReference>
<keyword evidence="2" id="KW-0326">Glycosidase</keyword>
<dbReference type="InterPro" id="IPR017853">
    <property type="entry name" value="GH"/>
</dbReference>
<dbReference type="STRING" id="1547445.LO80_03940"/>
<dbReference type="RefSeq" id="WP_040008767.1">
    <property type="nucleotide sequence ID" value="NZ_CP009574.1"/>
</dbReference>
<comment type="similarity">
    <text evidence="1">Belongs to the glycosyl hydrolase 13 family.</text>
</comment>
<dbReference type="InterPro" id="IPR004193">
    <property type="entry name" value="Glyco_hydro_13_N"/>
</dbReference>
<reference evidence="4 5" key="1">
    <citation type="submission" date="2014-10" db="EMBL/GenBank/DDBJ databases">
        <title>Whole genome sequence of Francisella endociliophora strain FSC1006, isolated from a laboratory culture of the marine ciliate Euplotes raikovi.</title>
        <authorList>
            <person name="Granberg M."/>
            <person name="Backman S."/>
            <person name="Lundmark E."/>
            <person name="Nilsson E."/>
            <person name="Karlsson E."/>
            <person name="Thelaus J."/>
            <person name="Ohrman C."/>
            <person name="Larkeryd A."/>
            <person name="Stenberg P."/>
        </authorList>
    </citation>
    <scope>NUCLEOTIDE SEQUENCE [LARGE SCALE GENOMIC DNA]</scope>
    <source>
        <strain evidence="4 5">FSC1006</strain>
    </source>
</reference>
<proteinExistence type="inferred from homology"/>
<evidence type="ECO:0000313" key="5">
    <source>
        <dbReference type="Proteomes" id="UP000029672"/>
    </source>
</evidence>
<dbReference type="EMBL" id="CP009574">
    <property type="protein sequence ID" value="AIT09206.1"/>
    <property type="molecule type" value="Genomic_DNA"/>
</dbReference>
<name>A0A097ENR7_9GAMM</name>
<keyword evidence="2" id="KW-0378">Hydrolase</keyword>
<dbReference type="InterPro" id="IPR013780">
    <property type="entry name" value="Glyco_hydro_b"/>
</dbReference>
<dbReference type="Gene3D" id="2.60.40.10">
    <property type="entry name" value="Immunoglobulins"/>
    <property type="match status" value="1"/>
</dbReference>
<dbReference type="eggNOG" id="COG1523">
    <property type="taxonomic scope" value="Bacteria"/>
</dbReference>
<dbReference type="SUPFAM" id="SSF81296">
    <property type="entry name" value="E set domains"/>
    <property type="match status" value="1"/>
</dbReference>
<dbReference type="Pfam" id="PF02922">
    <property type="entry name" value="CBM_48"/>
    <property type="match status" value="1"/>
</dbReference>
<evidence type="ECO:0000259" key="3">
    <source>
        <dbReference type="SMART" id="SM00642"/>
    </source>
</evidence>
<dbReference type="InterPro" id="IPR014756">
    <property type="entry name" value="Ig_E-set"/>
</dbReference>
<dbReference type="GO" id="GO:0004553">
    <property type="term" value="F:hydrolase activity, hydrolyzing O-glycosyl compounds"/>
    <property type="evidence" value="ECO:0007669"/>
    <property type="project" value="InterPro"/>
</dbReference>
<organism evidence="4 5">
    <name type="scientific">Candidatus Francisella endociliophora</name>
    <dbReference type="NCBI Taxonomy" id="653937"/>
    <lineage>
        <taxon>Bacteria</taxon>
        <taxon>Pseudomonadati</taxon>
        <taxon>Pseudomonadota</taxon>
        <taxon>Gammaproteobacteria</taxon>
        <taxon>Thiotrichales</taxon>
        <taxon>Francisellaceae</taxon>
        <taxon>Francisella</taxon>
    </lineage>
</organism>
<dbReference type="HOGENOM" id="CLU_004744_1_0_6"/>
<dbReference type="KEGG" id="frf:LO80_03940"/>
<evidence type="ECO:0000256" key="2">
    <source>
        <dbReference type="ARBA" id="ARBA00023295"/>
    </source>
</evidence>
<dbReference type="AlphaFoldDB" id="A0A097ENR7"/>
<protein>
    <submittedName>
        <fullName evidence="4">Pullulanase</fullName>
    </submittedName>
</protein>
<dbReference type="SMART" id="SM00642">
    <property type="entry name" value="Aamy"/>
    <property type="match status" value="1"/>
</dbReference>
<dbReference type="CDD" id="cd11341">
    <property type="entry name" value="AmyAc_Pullulanase_LD-like"/>
    <property type="match status" value="1"/>
</dbReference>